<proteinExistence type="predicted"/>
<dbReference type="InterPro" id="IPR022041">
    <property type="entry name" value="Methyltransf_FA"/>
</dbReference>
<name>A0A1I8NTP9_STOCA</name>
<evidence type="ECO:0000313" key="3">
    <source>
        <dbReference type="Proteomes" id="UP000095300"/>
    </source>
</evidence>
<dbReference type="Pfam" id="PF11901">
    <property type="entry name" value="DM9"/>
    <property type="match status" value="1"/>
</dbReference>
<dbReference type="PANTHER" id="PTHR31649">
    <property type="entry name" value="AGAP009604-PA"/>
    <property type="match status" value="1"/>
</dbReference>
<dbReference type="AlphaFoldDB" id="A0A1I8NTP9"/>
<dbReference type="EnsemblMetazoa" id="SCAU001925-RA">
    <property type="protein sequence ID" value="SCAU001925-PA"/>
    <property type="gene ID" value="SCAU001925"/>
</dbReference>
<sequence>MPTINTADKLQYQFFPATNGIFSFKIRAPNDAHLALTSQPTENLPMYEVFIGGWGNTKSVIRRNRQQPEVAEAQTPKILNANEYRGFWIRWYDQTITVGREGESTAFMSFRDPQLFPISYVGLCTGWGATGSWIFEECAPSAPSMTAYSAPQMSYNSPPGFNPAAMGYAPQPVQPTVAATVAYPTLNQGQGNWVPAANGVIPPNAVSGGMDGNDQLYVARARHGSDLVPGKLHPTHGCCYVPYGGEEHPHKEYEVLCNSYGNWVPYSGNIPQNAVPGGSAGNGEPLYIGRVHHNGTITVGKFHPSHGNCFIPYAGKEMAFKDFEIYVSQ</sequence>
<evidence type="ECO:0000313" key="2">
    <source>
        <dbReference type="EnsemblMetazoa" id="SCAU001925-PA"/>
    </source>
</evidence>
<dbReference type="VEuPathDB" id="VectorBase:SCAU001925"/>
<reference evidence="2" key="1">
    <citation type="submission" date="2020-05" db="UniProtKB">
        <authorList>
            <consortium name="EnsemblMetazoa"/>
        </authorList>
    </citation>
    <scope>IDENTIFICATION</scope>
    <source>
        <strain evidence="2">USDA</strain>
    </source>
</reference>
<gene>
    <name evidence="2" type="primary">106090814</name>
</gene>
<evidence type="ECO:0000259" key="1">
    <source>
        <dbReference type="Pfam" id="PF12248"/>
    </source>
</evidence>
<protein>
    <recommendedName>
        <fullName evidence="1">Farnesoic acid O-methyl transferase domain-containing protein</fullName>
    </recommendedName>
</protein>
<dbReference type="SMART" id="SM00696">
    <property type="entry name" value="DM9"/>
    <property type="match status" value="2"/>
</dbReference>
<dbReference type="OrthoDB" id="2142040at2759"/>
<dbReference type="Pfam" id="PF12248">
    <property type="entry name" value="Methyltransf_FA"/>
    <property type="match status" value="1"/>
</dbReference>
<organism evidence="2 3">
    <name type="scientific">Stomoxys calcitrans</name>
    <name type="common">Stable fly</name>
    <name type="synonym">Conops calcitrans</name>
    <dbReference type="NCBI Taxonomy" id="35570"/>
    <lineage>
        <taxon>Eukaryota</taxon>
        <taxon>Metazoa</taxon>
        <taxon>Ecdysozoa</taxon>
        <taxon>Arthropoda</taxon>
        <taxon>Hexapoda</taxon>
        <taxon>Insecta</taxon>
        <taxon>Pterygota</taxon>
        <taxon>Neoptera</taxon>
        <taxon>Endopterygota</taxon>
        <taxon>Diptera</taxon>
        <taxon>Brachycera</taxon>
        <taxon>Muscomorpha</taxon>
        <taxon>Muscoidea</taxon>
        <taxon>Muscidae</taxon>
        <taxon>Stomoxys</taxon>
    </lineage>
</organism>
<accession>A0A1I8NTP9</accession>
<dbReference type="InterPro" id="IPR006616">
    <property type="entry name" value="DM9_repeat"/>
</dbReference>
<dbReference type="PANTHER" id="PTHR31649:SF1">
    <property type="entry name" value="FARNESOIC ACID O-METHYL TRANSFERASE DOMAIN-CONTAINING PROTEIN"/>
    <property type="match status" value="1"/>
</dbReference>
<feature type="domain" description="Farnesoic acid O-methyl transferase" evidence="1">
    <location>
        <begin position="9"/>
        <end position="137"/>
    </location>
</feature>
<dbReference type="Proteomes" id="UP000095300">
    <property type="component" value="Unassembled WGS sequence"/>
</dbReference>
<keyword evidence="3" id="KW-1185">Reference proteome</keyword>